<name>A0A939ILW4_9GAMM</name>
<dbReference type="GO" id="GO:0003995">
    <property type="term" value="F:acyl-CoA dehydrogenase activity"/>
    <property type="evidence" value="ECO:0007669"/>
    <property type="project" value="TreeGrafter"/>
</dbReference>
<dbReference type="PANTHER" id="PTHR43884">
    <property type="entry name" value="ACYL-COA DEHYDROGENASE"/>
    <property type="match status" value="1"/>
</dbReference>
<comment type="similarity">
    <text evidence="2 6">Belongs to the acyl-CoA dehydrogenase family.</text>
</comment>
<dbReference type="InterPro" id="IPR046373">
    <property type="entry name" value="Acyl-CoA_Oxase/DH_mid-dom_sf"/>
</dbReference>
<feature type="domain" description="Acyl-CoA dehydrogenase/oxidase N-terminal" evidence="9">
    <location>
        <begin position="6"/>
        <end position="118"/>
    </location>
</feature>
<dbReference type="Gene3D" id="2.40.110.10">
    <property type="entry name" value="Butyryl-CoA Dehydrogenase, subunit A, domain 2"/>
    <property type="match status" value="1"/>
</dbReference>
<keyword evidence="5 6" id="KW-0560">Oxidoreductase</keyword>
<keyword evidence="4 6" id="KW-0274">FAD</keyword>
<evidence type="ECO:0000313" key="10">
    <source>
        <dbReference type="EMBL" id="MBN7796920.1"/>
    </source>
</evidence>
<comment type="cofactor">
    <cofactor evidence="1 6">
        <name>FAD</name>
        <dbReference type="ChEBI" id="CHEBI:57692"/>
    </cofactor>
</comment>
<dbReference type="Pfam" id="PF02771">
    <property type="entry name" value="Acyl-CoA_dh_N"/>
    <property type="match status" value="1"/>
</dbReference>
<keyword evidence="3 6" id="KW-0285">Flavoprotein</keyword>
<evidence type="ECO:0000259" key="9">
    <source>
        <dbReference type="Pfam" id="PF02771"/>
    </source>
</evidence>
<evidence type="ECO:0000259" key="8">
    <source>
        <dbReference type="Pfam" id="PF02770"/>
    </source>
</evidence>
<evidence type="ECO:0000256" key="5">
    <source>
        <dbReference type="ARBA" id="ARBA00023002"/>
    </source>
</evidence>
<organism evidence="10 11">
    <name type="scientific">Parahaliea mediterranea</name>
    <dbReference type="NCBI Taxonomy" id="651086"/>
    <lineage>
        <taxon>Bacteria</taxon>
        <taxon>Pseudomonadati</taxon>
        <taxon>Pseudomonadota</taxon>
        <taxon>Gammaproteobacteria</taxon>
        <taxon>Cellvibrionales</taxon>
        <taxon>Halieaceae</taxon>
        <taxon>Parahaliea</taxon>
    </lineage>
</organism>
<dbReference type="Pfam" id="PF00441">
    <property type="entry name" value="Acyl-CoA_dh_1"/>
    <property type="match status" value="1"/>
</dbReference>
<dbReference type="Gene3D" id="1.20.140.10">
    <property type="entry name" value="Butyryl-CoA Dehydrogenase, subunit A, domain 3"/>
    <property type="match status" value="1"/>
</dbReference>
<feature type="domain" description="Acyl-CoA dehydrogenase/oxidase C-terminal" evidence="7">
    <location>
        <begin position="225"/>
        <end position="353"/>
    </location>
</feature>
<gene>
    <name evidence="10" type="ORF">JYP50_09975</name>
</gene>
<dbReference type="AlphaFoldDB" id="A0A939ILW4"/>
<evidence type="ECO:0000256" key="6">
    <source>
        <dbReference type="RuleBase" id="RU362125"/>
    </source>
</evidence>
<keyword evidence="11" id="KW-1185">Reference proteome</keyword>
<protein>
    <submittedName>
        <fullName evidence="10">Acyl-CoA/acyl-ACP dehydrogenase</fullName>
    </submittedName>
</protein>
<comment type="caution">
    <text evidence="10">The sequence shown here is derived from an EMBL/GenBank/DDBJ whole genome shotgun (WGS) entry which is preliminary data.</text>
</comment>
<dbReference type="InterPro" id="IPR036250">
    <property type="entry name" value="AcylCo_DH-like_C"/>
</dbReference>
<evidence type="ECO:0000313" key="11">
    <source>
        <dbReference type="Proteomes" id="UP000664303"/>
    </source>
</evidence>
<dbReference type="Gene3D" id="1.10.540.10">
    <property type="entry name" value="Acyl-CoA dehydrogenase/oxidase, N-terminal domain"/>
    <property type="match status" value="1"/>
</dbReference>
<dbReference type="InterPro" id="IPR006091">
    <property type="entry name" value="Acyl-CoA_Oxase/DH_mid-dom"/>
</dbReference>
<dbReference type="Proteomes" id="UP000664303">
    <property type="component" value="Unassembled WGS sequence"/>
</dbReference>
<evidence type="ECO:0000256" key="3">
    <source>
        <dbReference type="ARBA" id="ARBA00022630"/>
    </source>
</evidence>
<dbReference type="GO" id="GO:0050660">
    <property type="term" value="F:flavin adenine dinucleotide binding"/>
    <property type="evidence" value="ECO:0007669"/>
    <property type="project" value="InterPro"/>
</dbReference>
<dbReference type="InterPro" id="IPR009100">
    <property type="entry name" value="AcylCoA_DH/oxidase_NM_dom_sf"/>
</dbReference>
<evidence type="ECO:0000256" key="1">
    <source>
        <dbReference type="ARBA" id="ARBA00001974"/>
    </source>
</evidence>
<proteinExistence type="inferred from homology"/>
<accession>A0A939ILW4</accession>
<dbReference type="Pfam" id="PF02770">
    <property type="entry name" value="Acyl-CoA_dh_M"/>
    <property type="match status" value="1"/>
</dbReference>
<sequence>MNLSHTEEQSAIADLVRSICGDHSTTEAVRAMENDPKGYKDELWTVLADSGLLGTMIPEEYGGNPIGMLENVSMYEEFGRSLAPCPHFTTAILAARLLQEVGESEQSAQLLSRIAGGDIVMAIAWLEPDSGYEPVGVNCQAARVEGGVRLNGLKRHVFFAGSSEKLIVLARTGDEPEDIDLFLVDADAPGLTLDQELSMASDTQYQVMLRDVFVPDSACLTTGGAGWRTWHGVLLEAIILDASRAVGLAQKALDITVEYAKTREQFDKPIAAFQSISHYLADCSTEVEGARLLVAEAAWAYDQGLPHATLAAAAKLFACKVARAVTAKAQQIHGGIGFTMEYDIQLYFRRAKQQQLNWLDSRALEAEIAHSVLDKGCAIAAADPFAA</sequence>
<evidence type="ECO:0000256" key="2">
    <source>
        <dbReference type="ARBA" id="ARBA00009347"/>
    </source>
</evidence>
<dbReference type="InterPro" id="IPR013786">
    <property type="entry name" value="AcylCoA_DH/ox_N"/>
</dbReference>
<evidence type="ECO:0000259" key="7">
    <source>
        <dbReference type="Pfam" id="PF00441"/>
    </source>
</evidence>
<feature type="domain" description="Acyl-CoA oxidase/dehydrogenase middle" evidence="8">
    <location>
        <begin position="122"/>
        <end position="210"/>
    </location>
</feature>
<evidence type="ECO:0000256" key="4">
    <source>
        <dbReference type="ARBA" id="ARBA00022827"/>
    </source>
</evidence>
<dbReference type="SUPFAM" id="SSF47203">
    <property type="entry name" value="Acyl-CoA dehydrogenase C-terminal domain-like"/>
    <property type="match status" value="1"/>
</dbReference>
<dbReference type="EMBL" id="JAFKCZ010000006">
    <property type="protein sequence ID" value="MBN7796920.1"/>
    <property type="molecule type" value="Genomic_DNA"/>
</dbReference>
<dbReference type="InterPro" id="IPR037069">
    <property type="entry name" value="AcylCoA_DH/ox_N_sf"/>
</dbReference>
<dbReference type="RefSeq" id="WP_206560358.1">
    <property type="nucleotide sequence ID" value="NZ_JAFKCZ010000006.1"/>
</dbReference>
<dbReference type="PANTHER" id="PTHR43884:SF20">
    <property type="entry name" value="ACYL-COA DEHYDROGENASE FADE28"/>
    <property type="match status" value="1"/>
</dbReference>
<dbReference type="SUPFAM" id="SSF56645">
    <property type="entry name" value="Acyl-CoA dehydrogenase NM domain-like"/>
    <property type="match status" value="1"/>
</dbReference>
<reference evidence="10" key="1">
    <citation type="submission" date="2021-02" db="EMBL/GenBank/DDBJ databases">
        <title>PHA producing bacteria isolated from coastal sediment in Guangdong, Shenzhen.</title>
        <authorList>
            <person name="Zheng W."/>
            <person name="Yu S."/>
            <person name="Huang Y."/>
        </authorList>
    </citation>
    <scope>NUCLEOTIDE SEQUENCE</scope>
    <source>
        <strain evidence="10">TN14-10</strain>
    </source>
</reference>
<dbReference type="InterPro" id="IPR009075">
    <property type="entry name" value="AcylCo_DH/oxidase_C"/>
</dbReference>
<dbReference type="CDD" id="cd00567">
    <property type="entry name" value="ACAD"/>
    <property type="match status" value="1"/>
</dbReference>